<dbReference type="SUPFAM" id="SSF54523">
    <property type="entry name" value="Pili subunits"/>
    <property type="match status" value="1"/>
</dbReference>
<accession>A0A6C8Z0S8</accession>
<comment type="similarity">
    <text evidence="2">Belongs to the N-Me-Phe pilin family.</text>
</comment>
<dbReference type="AlphaFoldDB" id="A0A6C8Z0S8"/>
<dbReference type="Gene3D" id="3.30.700.10">
    <property type="entry name" value="Glycoprotein, Type 4 Pilin"/>
    <property type="match status" value="1"/>
</dbReference>
<evidence type="ECO:0000256" key="1">
    <source>
        <dbReference type="ARBA" id="ARBA00004370"/>
    </source>
</evidence>
<gene>
    <name evidence="3" type="ORF">AU613_27345</name>
</gene>
<dbReference type="GO" id="GO:0007155">
    <property type="term" value="P:cell adhesion"/>
    <property type="evidence" value="ECO:0007669"/>
    <property type="project" value="InterPro"/>
</dbReference>
<dbReference type="GO" id="GO:0016020">
    <property type="term" value="C:membrane"/>
    <property type="evidence" value="ECO:0007669"/>
    <property type="project" value="UniProtKB-SubCell"/>
</dbReference>
<dbReference type="InterPro" id="IPR045584">
    <property type="entry name" value="Pilin-like"/>
</dbReference>
<evidence type="ECO:0000256" key="2">
    <source>
        <dbReference type="ARBA" id="ARBA00005233"/>
    </source>
</evidence>
<sequence length="112" mass="12309">NATLFEVLDIVESAQGRVDAIYKATGQCPVNTPLSTDNQKVVLKVLTQAESIPTDSHCMIQATVRGVPFPNRWLNGQTLTMYRIGDSKVDGSWGCITSLNRKQIPKQCMVAE</sequence>
<dbReference type="Pfam" id="PF00114">
    <property type="entry name" value="Pilin"/>
    <property type="match status" value="1"/>
</dbReference>
<dbReference type="InterPro" id="IPR001082">
    <property type="entry name" value="Pilin"/>
</dbReference>
<comment type="subcellular location">
    <subcellularLocation>
        <location evidence="1">Membrane</location>
    </subcellularLocation>
</comment>
<comment type="caution">
    <text evidence="3">The sequence shown here is derived from an EMBL/GenBank/DDBJ whole genome shotgun (WGS) entry which is preliminary data.</text>
</comment>
<reference evidence="3" key="1">
    <citation type="submission" date="2018-08" db="EMBL/GenBank/DDBJ databases">
        <authorList>
            <person name="Ashton P.M."/>
            <person name="Dallman T."/>
            <person name="Nair S."/>
            <person name="De Pinna E."/>
            <person name="Peters T."/>
            <person name="Grant K."/>
        </authorList>
    </citation>
    <scope>NUCLEOTIDE SEQUENCE [LARGE SCALE GENOMIC DNA]</scope>
    <source>
        <strain evidence="3">29290</strain>
    </source>
</reference>
<evidence type="ECO:0000313" key="3">
    <source>
        <dbReference type="EMBL" id="MIT52516.1"/>
    </source>
</evidence>
<feature type="non-terminal residue" evidence="3">
    <location>
        <position position="112"/>
    </location>
</feature>
<name>A0A6C8Z0S8_SALTM</name>
<dbReference type="EMBL" id="RSUA01000247">
    <property type="protein sequence ID" value="MIT52516.1"/>
    <property type="molecule type" value="Genomic_DNA"/>
</dbReference>
<dbReference type="Proteomes" id="UP000885258">
    <property type="component" value="Unassembled WGS sequence"/>
</dbReference>
<feature type="non-terminal residue" evidence="3">
    <location>
        <position position="1"/>
    </location>
</feature>
<dbReference type="GO" id="GO:0009289">
    <property type="term" value="C:pilus"/>
    <property type="evidence" value="ECO:0007669"/>
    <property type="project" value="InterPro"/>
</dbReference>
<organism evidence="3">
    <name type="scientific">Salmonella typhimurium</name>
    <dbReference type="NCBI Taxonomy" id="90371"/>
    <lineage>
        <taxon>Bacteria</taxon>
        <taxon>Pseudomonadati</taxon>
        <taxon>Pseudomonadota</taxon>
        <taxon>Gammaproteobacteria</taxon>
        <taxon>Enterobacterales</taxon>
        <taxon>Enterobacteriaceae</taxon>
        <taxon>Salmonella</taxon>
    </lineage>
</organism>
<protein>
    <submittedName>
        <fullName evidence="3">Uncharacterized protein</fullName>
    </submittedName>
</protein>
<proteinExistence type="inferred from homology"/>